<dbReference type="AlphaFoldDB" id="A0A5C7GR10"/>
<name>A0A5C7GR10_9ROSI</name>
<reference evidence="3" key="1">
    <citation type="journal article" date="2019" name="Gigascience">
        <title>De novo genome assembly of the endangered Acer yangbiense, a plant species with extremely small populations endemic to Yunnan Province, China.</title>
        <authorList>
            <person name="Yang J."/>
            <person name="Wariss H.M."/>
            <person name="Tao L."/>
            <person name="Zhang R."/>
            <person name="Yun Q."/>
            <person name="Hollingsworth P."/>
            <person name="Dao Z."/>
            <person name="Luo G."/>
            <person name="Guo H."/>
            <person name="Ma Y."/>
            <person name="Sun W."/>
        </authorList>
    </citation>
    <scope>NUCLEOTIDE SEQUENCE [LARGE SCALE GENOMIC DNA]</scope>
    <source>
        <strain evidence="3">cv. Malutang</strain>
    </source>
</reference>
<evidence type="ECO:0000313" key="2">
    <source>
        <dbReference type="EMBL" id="TXG46887.1"/>
    </source>
</evidence>
<sequence length="176" mass="20644">MAYEPILLLGCHRFASVDMLIHVKALVAYFQKYVDEQSKKEIKGILRGYSEDVIKMKEKVDEEEKRHQQLQFVEENLVKQRSVVRKNRRRGQLEFIEENQSVVKGNRRRRLAILDSEPKLETAKKQKLVENCLSFNQELSINKLLAVVNEERHQISKERLQVGEARESPKGERNTA</sequence>
<evidence type="ECO:0000313" key="3">
    <source>
        <dbReference type="Proteomes" id="UP000323000"/>
    </source>
</evidence>
<keyword evidence="3" id="KW-1185">Reference proteome</keyword>
<dbReference type="Proteomes" id="UP000323000">
    <property type="component" value="Chromosome 13"/>
</dbReference>
<evidence type="ECO:0000256" key="1">
    <source>
        <dbReference type="SAM" id="MobiDB-lite"/>
    </source>
</evidence>
<proteinExistence type="predicted"/>
<protein>
    <submittedName>
        <fullName evidence="2">Uncharacterized protein</fullName>
    </submittedName>
</protein>
<accession>A0A5C7GR10</accession>
<feature type="region of interest" description="Disordered" evidence="1">
    <location>
        <begin position="157"/>
        <end position="176"/>
    </location>
</feature>
<dbReference type="EMBL" id="VAHF01000013">
    <property type="protein sequence ID" value="TXG46887.1"/>
    <property type="molecule type" value="Genomic_DNA"/>
</dbReference>
<organism evidence="2 3">
    <name type="scientific">Acer yangbiense</name>
    <dbReference type="NCBI Taxonomy" id="1000413"/>
    <lineage>
        <taxon>Eukaryota</taxon>
        <taxon>Viridiplantae</taxon>
        <taxon>Streptophyta</taxon>
        <taxon>Embryophyta</taxon>
        <taxon>Tracheophyta</taxon>
        <taxon>Spermatophyta</taxon>
        <taxon>Magnoliopsida</taxon>
        <taxon>eudicotyledons</taxon>
        <taxon>Gunneridae</taxon>
        <taxon>Pentapetalae</taxon>
        <taxon>rosids</taxon>
        <taxon>malvids</taxon>
        <taxon>Sapindales</taxon>
        <taxon>Sapindaceae</taxon>
        <taxon>Hippocastanoideae</taxon>
        <taxon>Acereae</taxon>
        <taxon>Acer</taxon>
    </lineage>
</organism>
<gene>
    <name evidence="2" type="ORF">EZV62_026181</name>
</gene>
<comment type="caution">
    <text evidence="2">The sequence shown here is derived from an EMBL/GenBank/DDBJ whole genome shotgun (WGS) entry which is preliminary data.</text>
</comment>